<dbReference type="STRING" id="85558.T45_06954"/>
<name>L7F2V6_STRT8</name>
<comment type="caution">
    <text evidence="1">The sequence shown here is derived from an EMBL/GenBank/DDBJ whole genome shotgun (WGS) entry which is preliminary data.</text>
</comment>
<evidence type="ECO:0000313" key="2">
    <source>
        <dbReference type="Proteomes" id="UP000010931"/>
    </source>
</evidence>
<proteinExistence type="predicted"/>
<keyword evidence="2" id="KW-1185">Reference proteome</keyword>
<gene>
    <name evidence="1" type="primary">gvpG_2</name>
    <name evidence="1" type="ORF">STRTUCAR8_00276</name>
</gene>
<organism evidence="1 2">
    <name type="scientific">Streptomyces turgidiscabies (strain Car8)</name>
    <dbReference type="NCBI Taxonomy" id="698760"/>
    <lineage>
        <taxon>Bacteria</taxon>
        <taxon>Bacillati</taxon>
        <taxon>Actinomycetota</taxon>
        <taxon>Actinomycetes</taxon>
        <taxon>Kitasatosporales</taxon>
        <taxon>Streptomycetaceae</taxon>
        <taxon>Streptomyces</taxon>
    </lineage>
</organism>
<dbReference type="EMBL" id="AEJB01000362">
    <property type="protein sequence ID" value="ELP65607.1"/>
    <property type="molecule type" value="Genomic_DNA"/>
</dbReference>
<dbReference type="Pfam" id="PF05120">
    <property type="entry name" value="GvpG"/>
    <property type="match status" value="1"/>
</dbReference>
<dbReference type="GeneID" id="97405618"/>
<dbReference type="InterPro" id="IPR007804">
    <property type="entry name" value="GvpG"/>
</dbReference>
<evidence type="ECO:0000313" key="1">
    <source>
        <dbReference type="EMBL" id="ELP65607.1"/>
    </source>
</evidence>
<dbReference type="AlphaFoldDB" id="L7F2V6"/>
<accession>L7F2V6</accession>
<dbReference type="PATRIC" id="fig|698760.3.peg.5582"/>
<reference evidence="1 2" key="1">
    <citation type="journal article" date="2011" name="Plasmid">
        <title>Streptomyces turgidiscabies Car8 contains a modular pathogenicity island that shares virulence genes with other actinobacterial plant pathogens.</title>
        <authorList>
            <person name="Huguet-Tapia J.C."/>
            <person name="Badger J.H."/>
            <person name="Loria R."/>
            <person name="Pettis G.S."/>
        </authorList>
    </citation>
    <scope>NUCLEOTIDE SEQUENCE [LARGE SCALE GENOMIC DNA]</scope>
    <source>
        <strain evidence="1 2">Car8</strain>
    </source>
</reference>
<dbReference type="RefSeq" id="WP_006379305.1">
    <property type="nucleotide sequence ID" value="NZ_AEJB01000362.1"/>
</dbReference>
<protein>
    <submittedName>
        <fullName evidence="1">Gas vesicle protein G</fullName>
    </submittedName>
</protein>
<dbReference type="Proteomes" id="UP000010931">
    <property type="component" value="Unassembled WGS sequence"/>
</dbReference>
<sequence length="79" mass="9249">MGLLTHLLTLPVAPVRAVVWAAQQVEAKAEDEYYDPAPVWRELADLERRLVRGEIDQDTFDRREDELIDRLTEIAEFRQ</sequence>